<keyword evidence="2" id="KW-1185">Reference proteome</keyword>
<reference evidence="1 2" key="1">
    <citation type="submission" date="2024-04" db="EMBL/GenBank/DDBJ databases">
        <title>Tritrichomonas musculus Genome.</title>
        <authorList>
            <person name="Alves-Ferreira E."/>
            <person name="Grigg M."/>
            <person name="Lorenzi H."/>
            <person name="Galac M."/>
        </authorList>
    </citation>
    <scope>NUCLEOTIDE SEQUENCE [LARGE SCALE GENOMIC DNA]</scope>
    <source>
        <strain evidence="1 2">EAF2021</strain>
    </source>
</reference>
<dbReference type="PANTHER" id="PTHR45661">
    <property type="entry name" value="SURFACE ANTIGEN"/>
    <property type="match status" value="1"/>
</dbReference>
<gene>
    <name evidence="1" type="ORF">M9Y10_025046</name>
</gene>
<sequence length="696" mass="79803">MINLSQDGLFYELNEENHTATIVGSKYDLRKIIISRSVKYQQNEYIIISIGKLSFAYHNNIRSIKFSKYSELQIIDDKAFSHSSLKSIEIPSSVTKIGVKAFSSCQKLTKIGIPIDSKLEIIEKEAFFYCSIKSFFLPPHVKTVSESCFNSCSYLKIFTIPENSELERIDKDAFSWSPIDNLYFPSNLNELGEDWCCSTTSLEKIEISPDNKKYKFYDDEKTIVLGKSDLNSDLYDSLVLVSRFLENIRIPSFVKYINTACFSGCESLYSVEFEKDSNLTSIEVASFAHSSIKNIRIPPKVVEIKKNAFFRCQSLVAISFEENSQCKSIGKHAFSFSSLQGLLFPENLQELAKEWCYYLSNLTCIYVHPNNENFFYINSKILIGKSDPNINLPDSIFFARRDIDEVVIPSFIRYIRSCAFSECVYLESVEFAEDSELEKIENYAFYKTPIKKITIPKHVKVIEEHAFNRCDYLESVEFHEDSELVEIGSFAFSLDSLEHFYIPSKLEVLKRGFGDLKQIIKSISVSPENKNFAIINDNILIGKNDPKSDCLDAIFFVKFDETEQITIPSYIKYIKFKTFASLIYLKEITFEKDSNLVLIGSCAFENISIRSLQLPASLKTVKRMAFQRCVNLFCVEFLGDDLFIGCECFNLCIELRVVSFPNAHSITFCYDSFDNTKCSLFILPGGVINKYTSHND</sequence>
<dbReference type="PANTHER" id="PTHR45661:SF3">
    <property type="entry name" value="IG-LIKE DOMAIN-CONTAINING PROTEIN"/>
    <property type="match status" value="1"/>
</dbReference>
<dbReference type="InterPro" id="IPR026906">
    <property type="entry name" value="LRR_5"/>
</dbReference>
<dbReference type="InterPro" id="IPR032675">
    <property type="entry name" value="LRR_dom_sf"/>
</dbReference>
<dbReference type="Proteomes" id="UP001470230">
    <property type="component" value="Unassembled WGS sequence"/>
</dbReference>
<comment type="caution">
    <text evidence="1">The sequence shown here is derived from an EMBL/GenBank/DDBJ whole genome shotgun (WGS) entry which is preliminary data.</text>
</comment>
<dbReference type="SUPFAM" id="SSF52058">
    <property type="entry name" value="L domain-like"/>
    <property type="match status" value="1"/>
</dbReference>
<dbReference type="Gene3D" id="3.80.10.10">
    <property type="entry name" value="Ribonuclease Inhibitor"/>
    <property type="match status" value="3"/>
</dbReference>
<evidence type="ECO:0008006" key="3">
    <source>
        <dbReference type="Google" id="ProtNLM"/>
    </source>
</evidence>
<dbReference type="EMBL" id="JAPFFF010000035">
    <property type="protein sequence ID" value="KAK8843198.1"/>
    <property type="molecule type" value="Genomic_DNA"/>
</dbReference>
<accession>A0ABR2HBM5</accession>
<dbReference type="Pfam" id="PF13306">
    <property type="entry name" value="LRR_5"/>
    <property type="match status" value="4"/>
</dbReference>
<evidence type="ECO:0000313" key="2">
    <source>
        <dbReference type="Proteomes" id="UP001470230"/>
    </source>
</evidence>
<organism evidence="1 2">
    <name type="scientific">Tritrichomonas musculus</name>
    <dbReference type="NCBI Taxonomy" id="1915356"/>
    <lineage>
        <taxon>Eukaryota</taxon>
        <taxon>Metamonada</taxon>
        <taxon>Parabasalia</taxon>
        <taxon>Tritrichomonadida</taxon>
        <taxon>Tritrichomonadidae</taxon>
        <taxon>Tritrichomonas</taxon>
    </lineage>
</organism>
<name>A0ABR2HBM5_9EUKA</name>
<evidence type="ECO:0000313" key="1">
    <source>
        <dbReference type="EMBL" id="KAK8843198.1"/>
    </source>
</evidence>
<proteinExistence type="predicted"/>
<protein>
    <recommendedName>
        <fullName evidence="3">Surface antigen BspA-like</fullName>
    </recommendedName>
</protein>
<dbReference type="InterPro" id="IPR053139">
    <property type="entry name" value="Surface_bspA-like"/>
</dbReference>